<evidence type="ECO:0000259" key="7">
    <source>
        <dbReference type="PROSITE" id="PS50123"/>
    </source>
</evidence>
<dbReference type="EMBL" id="AAXW01000078">
    <property type="protein sequence ID" value="EAZ88527.1"/>
    <property type="molecule type" value="Genomic_DNA"/>
</dbReference>
<accession>A3IYB9</accession>
<name>A3IYB9_9CHRO</name>
<dbReference type="eggNOG" id="COG1352">
    <property type="taxonomic scope" value="Bacteria"/>
</dbReference>
<feature type="repeat" description="TPR" evidence="6">
    <location>
        <begin position="342"/>
        <end position="375"/>
    </location>
</feature>
<dbReference type="Pfam" id="PF01739">
    <property type="entry name" value="CheR"/>
    <property type="match status" value="1"/>
</dbReference>
<dbReference type="SMART" id="SM00028">
    <property type="entry name" value="TPR"/>
    <property type="match status" value="4"/>
</dbReference>
<dbReference type="SUPFAM" id="SSF47757">
    <property type="entry name" value="Chemotaxis receptor methyltransferase CheR, N-terminal domain"/>
    <property type="match status" value="1"/>
</dbReference>
<dbReference type="PROSITE" id="PS50123">
    <property type="entry name" value="CHER"/>
    <property type="match status" value="1"/>
</dbReference>
<dbReference type="Gene3D" id="3.40.50.150">
    <property type="entry name" value="Vaccinia Virus protein VP39"/>
    <property type="match status" value="1"/>
</dbReference>
<protein>
    <recommendedName>
        <fullName evidence="2">protein-glutamate O-methyltransferase</fullName>
        <ecNumber evidence="2">2.1.1.80</ecNumber>
    </recommendedName>
</protein>
<evidence type="ECO:0000256" key="4">
    <source>
        <dbReference type="ARBA" id="ARBA00022679"/>
    </source>
</evidence>
<dbReference type="RefSeq" id="WP_008278382.1">
    <property type="nucleotide sequence ID" value="NZ_AAXW01000078.1"/>
</dbReference>
<dbReference type="GO" id="GO:0032259">
    <property type="term" value="P:methylation"/>
    <property type="evidence" value="ECO:0007669"/>
    <property type="project" value="UniProtKB-KW"/>
</dbReference>
<dbReference type="EC" id="2.1.1.80" evidence="2"/>
<dbReference type="Gene3D" id="1.10.155.10">
    <property type="entry name" value="Chemotaxis receptor methyltransferase CheR, N-terminal domain"/>
    <property type="match status" value="1"/>
</dbReference>
<feature type="repeat" description="TPR" evidence="6">
    <location>
        <begin position="444"/>
        <end position="477"/>
    </location>
</feature>
<organism evidence="8 9">
    <name type="scientific">Crocosphaera chwakensis CCY0110</name>
    <dbReference type="NCBI Taxonomy" id="391612"/>
    <lineage>
        <taxon>Bacteria</taxon>
        <taxon>Bacillati</taxon>
        <taxon>Cyanobacteriota</taxon>
        <taxon>Cyanophyceae</taxon>
        <taxon>Oscillatoriophycideae</taxon>
        <taxon>Chroococcales</taxon>
        <taxon>Aphanothecaceae</taxon>
        <taxon>Crocosphaera</taxon>
        <taxon>Crocosphaera chwakensis</taxon>
    </lineage>
</organism>
<dbReference type="InterPro" id="IPR036804">
    <property type="entry name" value="CheR_N_sf"/>
</dbReference>
<dbReference type="eggNOG" id="COG0457">
    <property type="taxonomic scope" value="Bacteria"/>
</dbReference>
<dbReference type="OrthoDB" id="9799157at2"/>
<dbReference type="Pfam" id="PF13432">
    <property type="entry name" value="TPR_16"/>
    <property type="match status" value="1"/>
</dbReference>
<dbReference type="InterPro" id="IPR011990">
    <property type="entry name" value="TPR-like_helical_dom_sf"/>
</dbReference>
<dbReference type="InterPro" id="IPR022642">
    <property type="entry name" value="CheR_C"/>
</dbReference>
<feature type="domain" description="CheR-type methyltransferase" evidence="7">
    <location>
        <begin position="1"/>
        <end position="279"/>
    </location>
</feature>
<keyword evidence="9" id="KW-1185">Reference proteome</keyword>
<dbReference type="GO" id="GO:0008983">
    <property type="term" value="F:protein-glutamate O-methyltransferase activity"/>
    <property type="evidence" value="ECO:0007669"/>
    <property type="project" value="UniProtKB-EC"/>
</dbReference>
<dbReference type="Pfam" id="PF13176">
    <property type="entry name" value="TPR_7"/>
    <property type="match status" value="1"/>
</dbReference>
<dbReference type="InterPro" id="IPR050903">
    <property type="entry name" value="Bact_Chemotaxis_MeTrfase"/>
</dbReference>
<dbReference type="Pfam" id="PF13181">
    <property type="entry name" value="TPR_8"/>
    <property type="match status" value="1"/>
</dbReference>
<comment type="catalytic activity">
    <reaction evidence="1">
        <text>L-glutamyl-[protein] + S-adenosyl-L-methionine = [protein]-L-glutamate 5-O-methyl ester + S-adenosyl-L-homocysteine</text>
        <dbReference type="Rhea" id="RHEA:24452"/>
        <dbReference type="Rhea" id="RHEA-COMP:10208"/>
        <dbReference type="Rhea" id="RHEA-COMP:10311"/>
        <dbReference type="ChEBI" id="CHEBI:29973"/>
        <dbReference type="ChEBI" id="CHEBI:57856"/>
        <dbReference type="ChEBI" id="CHEBI:59789"/>
        <dbReference type="ChEBI" id="CHEBI:82795"/>
        <dbReference type="EC" id="2.1.1.80"/>
    </reaction>
</comment>
<keyword evidence="6" id="KW-0802">TPR repeat</keyword>
<evidence type="ECO:0000256" key="2">
    <source>
        <dbReference type="ARBA" id="ARBA00012534"/>
    </source>
</evidence>
<keyword evidence="3 8" id="KW-0489">Methyltransferase</keyword>
<comment type="caution">
    <text evidence="8">The sequence shown here is derived from an EMBL/GenBank/DDBJ whole genome shotgun (WGS) entry which is preliminary data.</text>
</comment>
<dbReference type="Gene3D" id="1.25.40.10">
    <property type="entry name" value="Tetratricopeptide repeat domain"/>
    <property type="match status" value="1"/>
</dbReference>
<dbReference type="SMART" id="SM00138">
    <property type="entry name" value="MeTrc"/>
    <property type="match status" value="1"/>
</dbReference>
<dbReference type="PRINTS" id="PR00996">
    <property type="entry name" value="CHERMTFRASE"/>
</dbReference>
<evidence type="ECO:0000313" key="9">
    <source>
        <dbReference type="Proteomes" id="UP000003781"/>
    </source>
</evidence>
<evidence type="ECO:0000256" key="6">
    <source>
        <dbReference type="PROSITE-ProRule" id="PRU00339"/>
    </source>
</evidence>
<dbReference type="PANTHER" id="PTHR24422:SF10">
    <property type="entry name" value="CHEMOTAXIS PROTEIN METHYLTRANSFERASE 2"/>
    <property type="match status" value="1"/>
</dbReference>
<dbReference type="AlphaFoldDB" id="A3IYB9"/>
<evidence type="ECO:0000313" key="8">
    <source>
        <dbReference type="EMBL" id="EAZ88527.1"/>
    </source>
</evidence>
<evidence type="ECO:0000256" key="3">
    <source>
        <dbReference type="ARBA" id="ARBA00022603"/>
    </source>
</evidence>
<evidence type="ECO:0000256" key="5">
    <source>
        <dbReference type="ARBA" id="ARBA00022691"/>
    </source>
</evidence>
<dbReference type="InterPro" id="IPR029063">
    <property type="entry name" value="SAM-dependent_MTases_sf"/>
</dbReference>
<dbReference type="InterPro" id="IPR019734">
    <property type="entry name" value="TPR_rpt"/>
</dbReference>
<gene>
    <name evidence="8" type="ORF">CY0110_06534</name>
</gene>
<dbReference type="PANTHER" id="PTHR24422">
    <property type="entry name" value="CHEMOTAXIS PROTEIN METHYLTRANSFERASE"/>
    <property type="match status" value="1"/>
</dbReference>
<keyword evidence="4 8" id="KW-0808">Transferase</keyword>
<dbReference type="Proteomes" id="UP000003781">
    <property type="component" value="Unassembled WGS sequence"/>
</dbReference>
<dbReference type="InterPro" id="IPR000780">
    <property type="entry name" value="CheR_MeTrfase"/>
</dbReference>
<sequence length="499" mass="57733">MPKLISLSADLKEAFQHLILQRTGLVIRPSDRDSFAKKISMRMDAVNFISPQDYYLLLESRTQESKEEWQNLVALLTNNESYFFRDKEQIHLLQNHILPKIIQKKQIEKTIRICSAGCSTGEEPYSLAIMLQELIPNYKQWQLSVFGIDINQIAINSARKAIYSPWSFRGVSEVIKGQYFQQVNQQYQLEPRIKNMVQFHLVNLVQDEFPFNDIDLFICRNVFIYFNAPAITKVVNKIYHALNPDGYLLTGHAELSGQNLSQFHRLSFSQSLIYQRRKEGEKQQEIRQPLTVKELTIPQFKPIKPAKTLPKPITVKTDPVPVKKQPIISPSPIKKEPVKPTVNKLLETAKNFIEQERYQAALEQFQQILDINSNHTDAAYWIAQIYANQGRYQDAILYCERLLKIDSLAIAPHYLLARIAEETGKLEEAKYLLKKIIYLDPNSVAAYLDLTHIYTQEGDERRAIKMYQESLNILQMLPPETPIVERGNLTASQLLLQLS</sequence>
<reference evidence="8 9" key="1">
    <citation type="submission" date="2007-03" db="EMBL/GenBank/DDBJ databases">
        <authorList>
            <person name="Stal L."/>
            <person name="Ferriera S."/>
            <person name="Johnson J."/>
            <person name="Kravitz S."/>
            <person name="Beeson K."/>
            <person name="Sutton G."/>
            <person name="Rogers Y.-H."/>
            <person name="Friedman R."/>
            <person name="Frazier M."/>
            <person name="Venter J.C."/>
        </authorList>
    </citation>
    <scope>NUCLEOTIDE SEQUENCE [LARGE SCALE GENOMIC DNA]</scope>
    <source>
        <strain evidence="8 9">CCY0110</strain>
    </source>
</reference>
<dbReference type="SUPFAM" id="SSF53335">
    <property type="entry name" value="S-adenosyl-L-methionine-dependent methyltransferases"/>
    <property type="match status" value="1"/>
</dbReference>
<evidence type="ECO:0000256" key="1">
    <source>
        <dbReference type="ARBA" id="ARBA00001541"/>
    </source>
</evidence>
<dbReference type="SUPFAM" id="SSF48452">
    <property type="entry name" value="TPR-like"/>
    <property type="match status" value="1"/>
</dbReference>
<keyword evidence="5" id="KW-0949">S-adenosyl-L-methionine</keyword>
<dbReference type="PROSITE" id="PS50005">
    <property type="entry name" value="TPR"/>
    <property type="match status" value="2"/>
</dbReference>
<proteinExistence type="predicted"/>